<protein>
    <recommendedName>
        <fullName evidence="4">DUF2059 domain-containing protein</fullName>
    </recommendedName>
</protein>
<dbReference type="EMBL" id="JANFYT010000006">
    <property type="protein sequence ID" value="MCQ4813544.1"/>
    <property type="molecule type" value="Genomic_DNA"/>
</dbReference>
<organism evidence="2 3">
    <name type="scientific">Cloacibacillus evryensis</name>
    <dbReference type="NCBI Taxonomy" id="508460"/>
    <lineage>
        <taxon>Bacteria</taxon>
        <taxon>Thermotogati</taxon>
        <taxon>Synergistota</taxon>
        <taxon>Synergistia</taxon>
        <taxon>Synergistales</taxon>
        <taxon>Synergistaceae</taxon>
        <taxon>Cloacibacillus</taxon>
    </lineage>
</organism>
<evidence type="ECO:0000313" key="2">
    <source>
        <dbReference type="EMBL" id="MCQ4813544.1"/>
    </source>
</evidence>
<evidence type="ECO:0000256" key="1">
    <source>
        <dbReference type="SAM" id="SignalP"/>
    </source>
</evidence>
<name>A0AAW5K365_9BACT</name>
<evidence type="ECO:0008006" key="4">
    <source>
        <dbReference type="Google" id="ProtNLM"/>
    </source>
</evidence>
<keyword evidence="1" id="KW-0732">Signal</keyword>
<accession>A0AAW5K365</accession>
<feature type="chain" id="PRO_5043476202" description="DUF2059 domain-containing protein" evidence="1">
    <location>
        <begin position="22"/>
        <end position="148"/>
    </location>
</feature>
<feature type="signal peptide" evidence="1">
    <location>
        <begin position="1"/>
        <end position="21"/>
    </location>
</feature>
<sequence length="148" mass="17293">MKKLIISIVFLLLTSIGNSLAADRAPNWVIFLGRYGEVYNELKSTQGNLKEYSEILSADQQTADKIAGFWIKKVEIEYKDPLISCKEKYAKMLPQNFTQADVKRVGELYAEEYYSYFNTYFYDHWDEINKMIIDKHIELTTAKKIPKT</sequence>
<keyword evidence="3" id="KW-1185">Reference proteome</keyword>
<dbReference type="AlphaFoldDB" id="A0AAW5K365"/>
<dbReference type="Proteomes" id="UP001205919">
    <property type="component" value="Unassembled WGS sequence"/>
</dbReference>
<comment type="caution">
    <text evidence="2">The sequence shown here is derived from an EMBL/GenBank/DDBJ whole genome shotgun (WGS) entry which is preliminary data.</text>
</comment>
<dbReference type="RefSeq" id="WP_256181570.1">
    <property type="nucleotide sequence ID" value="NZ_JANFYT010000006.1"/>
</dbReference>
<proteinExistence type="predicted"/>
<reference evidence="2 3" key="1">
    <citation type="submission" date="2022-06" db="EMBL/GenBank/DDBJ databases">
        <title>Isolation of gut microbiota from human fecal samples.</title>
        <authorList>
            <person name="Pamer E.G."/>
            <person name="Barat B."/>
            <person name="Waligurski E."/>
            <person name="Medina S."/>
            <person name="Paddock L."/>
            <person name="Mostad J."/>
        </authorList>
    </citation>
    <scope>NUCLEOTIDE SEQUENCE [LARGE SCALE GENOMIC DNA]</scope>
    <source>
        <strain evidence="2 3">DFI.9.90</strain>
    </source>
</reference>
<evidence type="ECO:0000313" key="3">
    <source>
        <dbReference type="Proteomes" id="UP001205919"/>
    </source>
</evidence>
<gene>
    <name evidence="2" type="ORF">NE630_03780</name>
</gene>